<dbReference type="OrthoDB" id="4121058at2759"/>
<dbReference type="EMBL" id="CACVBS010000024">
    <property type="protein sequence ID" value="CAA7259316.1"/>
    <property type="molecule type" value="Genomic_DNA"/>
</dbReference>
<evidence type="ECO:0000313" key="2">
    <source>
        <dbReference type="EMBL" id="CAA7259316.1"/>
    </source>
</evidence>
<keyword evidence="3" id="KW-1185">Reference proteome</keyword>
<gene>
    <name evidence="2" type="ORF">AAE3_LOCUS1818</name>
</gene>
<organism evidence="2 3">
    <name type="scientific">Cyclocybe aegerita</name>
    <name type="common">Black poplar mushroom</name>
    <name type="synonym">Agrocybe aegerita</name>
    <dbReference type="NCBI Taxonomy" id="1973307"/>
    <lineage>
        <taxon>Eukaryota</taxon>
        <taxon>Fungi</taxon>
        <taxon>Dikarya</taxon>
        <taxon>Basidiomycota</taxon>
        <taxon>Agaricomycotina</taxon>
        <taxon>Agaricomycetes</taxon>
        <taxon>Agaricomycetidae</taxon>
        <taxon>Agaricales</taxon>
        <taxon>Agaricineae</taxon>
        <taxon>Bolbitiaceae</taxon>
        <taxon>Cyclocybe</taxon>
    </lineage>
</organism>
<protein>
    <submittedName>
        <fullName evidence="2">Uncharacterized protein</fullName>
    </submittedName>
</protein>
<evidence type="ECO:0000313" key="3">
    <source>
        <dbReference type="Proteomes" id="UP000467700"/>
    </source>
</evidence>
<evidence type="ECO:0000256" key="1">
    <source>
        <dbReference type="SAM" id="MobiDB-lite"/>
    </source>
</evidence>
<feature type="region of interest" description="Disordered" evidence="1">
    <location>
        <begin position="133"/>
        <end position="169"/>
    </location>
</feature>
<feature type="region of interest" description="Disordered" evidence="1">
    <location>
        <begin position="1"/>
        <end position="20"/>
    </location>
</feature>
<proteinExistence type="predicted"/>
<accession>A0A8S0W6M8</accession>
<feature type="compositionally biased region" description="Basic residues" evidence="1">
    <location>
        <begin position="152"/>
        <end position="169"/>
    </location>
</feature>
<dbReference type="Proteomes" id="UP000467700">
    <property type="component" value="Unassembled WGS sequence"/>
</dbReference>
<feature type="compositionally biased region" description="Low complexity" evidence="1">
    <location>
        <begin position="51"/>
        <end position="61"/>
    </location>
</feature>
<name>A0A8S0W6M8_CYCAE</name>
<feature type="region of interest" description="Disordered" evidence="1">
    <location>
        <begin position="50"/>
        <end position="77"/>
    </location>
</feature>
<sequence>MQGSHSDADHFSLAPPVSRDGFSYQDEKFYVTSDPHKHPRMDAAELYELLTRTTPRTSDTTKGTRKGMDSIGPKKDREPHFYTAQMAHYGLKVLKTRGAAKKKLLAVFEAAGGELEVPETILDLEEELMEEWRKAEEARQQEVDDEEETGQKRKGKGKGRGAGQVKKKKLGHSGAPVVAAASTANTKMSKAQIQDKIKLLPIDTSRRILSRVLNEFPASEQIISEEITSVTMPMQEWAGIYFVELSHDMELQFQNSYLDTVLETYPSSTSAHLWAWFDFGIASGVMRSVGRAPTMLNEPVHVEWRGYDGESRSLSNTTFGPRNRAILAFLGNGRVKAEMMRFDCEGKFSFSGKFDKDETKKNAAKQKATVKKWKKQWREINKENQKSSNSMMYGSKFERCDESAFESDTTDGHHRRKKEIDLEKFLEADDRDRGSDEGWSEEEDSDNSDDY</sequence>
<feature type="region of interest" description="Disordered" evidence="1">
    <location>
        <begin position="404"/>
        <end position="451"/>
    </location>
</feature>
<feature type="compositionally biased region" description="Acidic residues" evidence="1">
    <location>
        <begin position="438"/>
        <end position="451"/>
    </location>
</feature>
<reference evidence="2 3" key="1">
    <citation type="submission" date="2020-01" db="EMBL/GenBank/DDBJ databases">
        <authorList>
            <person name="Gupta K D."/>
        </authorList>
    </citation>
    <scope>NUCLEOTIDE SEQUENCE [LARGE SCALE GENOMIC DNA]</scope>
</reference>
<feature type="compositionally biased region" description="Basic and acidic residues" evidence="1">
    <location>
        <begin position="1"/>
        <end position="10"/>
    </location>
</feature>
<feature type="compositionally biased region" description="Basic and acidic residues" evidence="1">
    <location>
        <begin position="133"/>
        <end position="142"/>
    </location>
</feature>
<dbReference type="AlphaFoldDB" id="A0A8S0W6M8"/>
<comment type="caution">
    <text evidence="2">The sequence shown here is derived from an EMBL/GenBank/DDBJ whole genome shotgun (WGS) entry which is preliminary data.</text>
</comment>
<feature type="compositionally biased region" description="Basic and acidic residues" evidence="1">
    <location>
        <begin position="418"/>
        <end position="436"/>
    </location>
</feature>
<feature type="compositionally biased region" description="Basic and acidic residues" evidence="1">
    <location>
        <begin position="66"/>
        <end position="77"/>
    </location>
</feature>